<dbReference type="PANTHER" id="PTHR10656">
    <property type="entry name" value="CELL FATE DETERMINING PROTEIN MAB21-RELATED"/>
    <property type="match status" value="1"/>
</dbReference>
<dbReference type="GO" id="GO:0006974">
    <property type="term" value="P:DNA damage response"/>
    <property type="evidence" value="ECO:0007669"/>
    <property type="project" value="TreeGrafter"/>
</dbReference>
<dbReference type="AlphaFoldDB" id="A0A8C1K0U7"/>
<feature type="compositionally biased region" description="Basic and acidic residues" evidence="2">
    <location>
        <begin position="169"/>
        <end position="193"/>
    </location>
</feature>
<dbReference type="GO" id="GO:2000042">
    <property type="term" value="P:negative regulation of double-strand break repair via homologous recombination"/>
    <property type="evidence" value="ECO:0007669"/>
    <property type="project" value="TreeGrafter"/>
</dbReference>
<reference evidence="5" key="1">
    <citation type="submission" date="2025-08" db="UniProtKB">
        <authorList>
            <consortium name="Ensembl"/>
        </authorList>
    </citation>
    <scope>IDENTIFICATION</scope>
</reference>
<organism evidence="5 6">
    <name type="scientific">Cyprinus carpio</name>
    <name type="common">Common carp</name>
    <dbReference type="NCBI Taxonomy" id="7962"/>
    <lineage>
        <taxon>Eukaryota</taxon>
        <taxon>Metazoa</taxon>
        <taxon>Chordata</taxon>
        <taxon>Craniata</taxon>
        <taxon>Vertebrata</taxon>
        <taxon>Euteleostomi</taxon>
        <taxon>Actinopterygii</taxon>
        <taxon>Neopterygii</taxon>
        <taxon>Teleostei</taxon>
        <taxon>Ostariophysi</taxon>
        <taxon>Cypriniformes</taxon>
        <taxon>Cyprinidae</taxon>
        <taxon>Cyprininae</taxon>
        <taxon>Cyprinus</taxon>
    </lineage>
</organism>
<dbReference type="GO" id="GO:0032481">
    <property type="term" value="P:positive regulation of type I interferon production"/>
    <property type="evidence" value="ECO:0007669"/>
    <property type="project" value="TreeGrafter"/>
</dbReference>
<dbReference type="GO" id="GO:0005634">
    <property type="term" value="C:nucleus"/>
    <property type="evidence" value="ECO:0007669"/>
    <property type="project" value="TreeGrafter"/>
</dbReference>
<gene>
    <name evidence="5" type="primary">cgasa</name>
</gene>
<feature type="domain" description="Mab-21-like nucleotidyltransferase" evidence="3">
    <location>
        <begin position="299"/>
        <end position="483"/>
    </location>
</feature>
<evidence type="ECO:0000256" key="1">
    <source>
        <dbReference type="ARBA" id="ARBA00008307"/>
    </source>
</evidence>
<dbReference type="InterPro" id="IPR046906">
    <property type="entry name" value="Mab-21_HhH/H2TH-like"/>
</dbReference>
<dbReference type="Proteomes" id="UP000694427">
    <property type="component" value="Unplaced"/>
</dbReference>
<name>A0A8C1K0U7_CYPCA</name>
<evidence type="ECO:0000256" key="2">
    <source>
        <dbReference type="SAM" id="MobiDB-lite"/>
    </source>
</evidence>
<dbReference type="SMART" id="SM01265">
    <property type="entry name" value="Mab-21"/>
    <property type="match status" value="1"/>
</dbReference>
<dbReference type="Ensembl" id="ENSCCRT00010044621.1">
    <property type="protein sequence ID" value="ENSCCRP00010040618.1"/>
    <property type="gene ID" value="ENSCCRG00010017363.1"/>
</dbReference>
<dbReference type="PANTHER" id="PTHR10656:SF35">
    <property type="entry name" value="CYCLIC GMP-AMP SYNTHASE"/>
    <property type="match status" value="1"/>
</dbReference>
<dbReference type="Gene3D" id="1.10.1410.40">
    <property type="match status" value="1"/>
</dbReference>
<dbReference type="Pfam" id="PF03281">
    <property type="entry name" value="Mab-21"/>
    <property type="match status" value="1"/>
</dbReference>
<dbReference type="GO" id="GO:0071360">
    <property type="term" value="P:cellular response to exogenous dsRNA"/>
    <property type="evidence" value="ECO:0007669"/>
    <property type="project" value="TreeGrafter"/>
</dbReference>
<dbReference type="GO" id="GO:0003690">
    <property type="term" value="F:double-stranded DNA binding"/>
    <property type="evidence" value="ECO:0007669"/>
    <property type="project" value="TreeGrafter"/>
</dbReference>
<dbReference type="GO" id="GO:0005829">
    <property type="term" value="C:cytosol"/>
    <property type="evidence" value="ECO:0007669"/>
    <property type="project" value="TreeGrafter"/>
</dbReference>
<evidence type="ECO:0000313" key="6">
    <source>
        <dbReference type="Proteomes" id="UP000694427"/>
    </source>
</evidence>
<feature type="region of interest" description="Disordered" evidence="2">
    <location>
        <begin position="1"/>
        <end position="243"/>
    </location>
</feature>
<evidence type="ECO:0000313" key="5">
    <source>
        <dbReference type="Ensembl" id="ENSCCRP00010040618.1"/>
    </source>
</evidence>
<dbReference type="GO" id="GO:0002230">
    <property type="term" value="P:positive regulation of defense response to virus by host"/>
    <property type="evidence" value="ECO:0007669"/>
    <property type="project" value="TreeGrafter"/>
</dbReference>
<dbReference type="GO" id="GO:0035861">
    <property type="term" value="C:site of double-strand break"/>
    <property type="evidence" value="ECO:0007669"/>
    <property type="project" value="TreeGrafter"/>
</dbReference>
<dbReference type="GO" id="GO:0061501">
    <property type="term" value="F:2',3'-cyclic GMP-AMP synthase activity"/>
    <property type="evidence" value="ECO:0007669"/>
    <property type="project" value="TreeGrafter"/>
</dbReference>
<evidence type="ECO:0000259" key="3">
    <source>
        <dbReference type="Pfam" id="PF03281"/>
    </source>
</evidence>
<dbReference type="Gene3D" id="3.30.460.90">
    <property type="match status" value="1"/>
</dbReference>
<feature type="domain" description="Mab-21-like HhH/H2TH-like" evidence="4">
    <location>
        <begin position="500"/>
        <end position="602"/>
    </location>
</feature>
<comment type="similarity">
    <text evidence="1">Belongs to the mab-21 family.</text>
</comment>
<dbReference type="InterPro" id="IPR046903">
    <property type="entry name" value="Mab-21-like_nuc_Trfase"/>
</dbReference>
<feature type="compositionally biased region" description="Polar residues" evidence="2">
    <location>
        <begin position="1"/>
        <end position="16"/>
    </location>
</feature>
<feature type="compositionally biased region" description="Basic and acidic residues" evidence="2">
    <location>
        <begin position="30"/>
        <end position="100"/>
    </location>
</feature>
<dbReference type="GO" id="GO:0003682">
    <property type="term" value="F:chromatin binding"/>
    <property type="evidence" value="ECO:0007669"/>
    <property type="project" value="TreeGrafter"/>
</dbReference>
<sequence length="613" mass="70067">MNSQRRPGSFRATSPDQPKAKSKAQTKANSNEKSKQQKDHQKTDREDKSAERAEAKCEPKGGSRKEKDPHGCESEVKPHETPAPKRGTINRESKKQRELRQSPQNSESKYKENGAFVPKTANNDKNEKQDSAQSKHQSKKFDCESEGKPRQTVKSKSDEKTAPKLQRKKERDPLNIDKEESLESPESKLEVKSTAKPRRRHGSAIKTDASDAQDASPAVSAHSPDSQKKSAEQTAMRGPRVDDTLGKVLKATIDKLKIKKNERSNASSCVNDITDKVIAHLKRNTTWCEEIERLRTGSYYENVKICEPDEFDVMLTIPVERVDIQEFDEAGAFYSIALKRHQRHPLDRFLNEDKTIRASEMLSEFRDAVKKAVEKLPYQIEIQRKKPKCPAVTLEVKMEENGMTISVDFVLGLKVHRASWPDFTKYGFKIENWLGKKEKANMKHQPFYLVPKYEGKGDTEHDGVVAKDAWRISFSHVEKQILNKHGHSKTCCEEGGQKCCRKDCLKLLKYLLQQLKEDDSKSNKMSSFCSYHAKTTLLHACAKRGTDNEWAYSQLAHCFQELLKDFVEHLRNRHLPNFFIPSHNLLHQASQSSCDFLANAIECQRKNNFPIFS</sequence>
<protein>
    <submittedName>
        <fullName evidence="5">Cyclic GMP-AMP synthase</fullName>
    </submittedName>
</protein>
<keyword evidence="6" id="KW-1185">Reference proteome</keyword>
<dbReference type="GO" id="GO:0002218">
    <property type="term" value="P:activation of innate immune response"/>
    <property type="evidence" value="ECO:0007669"/>
    <property type="project" value="TreeGrafter"/>
</dbReference>
<feature type="compositionally biased region" description="Basic and acidic residues" evidence="2">
    <location>
        <begin position="139"/>
        <end position="162"/>
    </location>
</feature>
<dbReference type="FunFam" id="1.10.1410.40:FF:000007">
    <property type="entry name" value="Cyclic GMP-AMP synthase"/>
    <property type="match status" value="1"/>
</dbReference>
<evidence type="ECO:0000259" key="4">
    <source>
        <dbReference type="Pfam" id="PF20266"/>
    </source>
</evidence>
<proteinExistence type="inferred from homology"/>
<accession>A0A8C1K0U7</accession>
<dbReference type="Pfam" id="PF20266">
    <property type="entry name" value="Mab-21_C"/>
    <property type="match status" value="1"/>
</dbReference>
<dbReference type="GO" id="GO:0038001">
    <property type="term" value="P:paracrine signaling"/>
    <property type="evidence" value="ECO:0007669"/>
    <property type="project" value="TreeGrafter"/>
</dbReference>
<dbReference type="InterPro" id="IPR024810">
    <property type="entry name" value="MAB21L/cGLR"/>
</dbReference>
<reference evidence="5" key="2">
    <citation type="submission" date="2025-09" db="UniProtKB">
        <authorList>
            <consortium name="Ensembl"/>
        </authorList>
    </citation>
    <scope>IDENTIFICATION</scope>
</reference>